<dbReference type="InterPro" id="IPR036236">
    <property type="entry name" value="Znf_C2H2_sf"/>
</dbReference>
<dbReference type="GO" id="GO:0008270">
    <property type="term" value="F:zinc ion binding"/>
    <property type="evidence" value="ECO:0007669"/>
    <property type="project" value="UniProtKB-KW"/>
</dbReference>
<dbReference type="PANTHER" id="PTHR23235">
    <property type="entry name" value="KRUEPPEL-LIKE TRANSCRIPTION FACTOR"/>
    <property type="match status" value="1"/>
</dbReference>
<dbReference type="OrthoDB" id="4748970at2759"/>
<dbReference type="FunFam" id="3.30.160.60:FF:000032">
    <property type="entry name" value="Krueppel-like factor 4"/>
    <property type="match status" value="1"/>
</dbReference>
<feature type="domain" description="C2H2-type" evidence="9">
    <location>
        <begin position="409"/>
        <end position="434"/>
    </location>
</feature>
<protein>
    <recommendedName>
        <fullName evidence="9">C2H2-type domain-containing protein</fullName>
    </recommendedName>
</protein>
<dbReference type="SMART" id="SM00355">
    <property type="entry name" value="ZnF_C2H2"/>
    <property type="match status" value="3"/>
</dbReference>
<keyword evidence="11" id="KW-1185">Reference proteome</keyword>
<dbReference type="PROSITE" id="PS00028">
    <property type="entry name" value="ZINC_FINGER_C2H2_1"/>
    <property type="match status" value="3"/>
</dbReference>
<dbReference type="PANTHER" id="PTHR23235:SF158">
    <property type="entry name" value="C2H2-TYPE DOMAIN-CONTAINING PROTEIN"/>
    <property type="match status" value="1"/>
</dbReference>
<evidence type="ECO:0000256" key="2">
    <source>
        <dbReference type="ARBA" id="ARBA00022737"/>
    </source>
</evidence>
<feature type="region of interest" description="Disordered" evidence="8">
    <location>
        <begin position="286"/>
        <end position="318"/>
    </location>
</feature>
<feature type="domain" description="C2H2-type" evidence="9">
    <location>
        <begin position="379"/>
        <end position="408"/>
    </location>
</feature>
<dbReference type="Proteomes" id="UP000678499">
    <property type="component" value="Unassembled WGS sequence"/>
</dbReference>
<dbReference type="AlphaFoldDB" id="A0A7R9BMJ8"/>
<keyword evidence="3 7" id="KW-0863">Zinc-finger</keyword>
<dbReference type="EMBL" id="CAJPEX010000663">
    <property type="protein sequence ID" value="CAG0916762.1"/>
    <property type="molecule type" value="Genomic_DNA"/>
</dbReference>
<proteinExistence type="predicted"/>
<evidence type="ECO:0000313" key="10">
    <source>
        <dbReference type="EMBL" id="CAD7276610.1"/>
    </source>
</evidence>
<evidence type="ECO:0000256" key="8">
    <source>
        <dbReference type="SAM" id="MobiDB-lite"/>
    </source>
</evidence>
<keyword evidence="5" id="KW-0805">Transcription regulation</keyword>
<dbReference type="Pfam" id="PF00096">
    <property type="entry name" value="zf-C2H2"/>
    <property type="match status" value="3"/>
</dbReference>
<dbReference type="PROSITE" id="PS50157">
    <property type="entry name" value="ZINC_FINGER_C2H2_2"/>
    <property type="match status" value="3"/>
</dbReference>
<keyword evidence="4" id="KW-0862">Zinc</keyword>
<evidence type="ECO:0000256" key="7">
    <source>
        <dbReference type="PROSITE-ProRule" id="PRU00042"/>
    </source>
</evidence>
<keyword evidence="1" id="KW-0479">Metal-binding</keyword>
<evidence type="ECO:0000256" key="6">
    <source>
        <dbReference type="ARBA" id="ARBA00023163"/>
    </source>
</evidence>
<evidence type="ECO:0000313" key="11">
    <source>
        <dbReference type="Proteomes" id="UP000678499"/>
    </source>
</evidence>
<keyword evidence="6" id="KW-0804">Transcription</keyword>
<reference evidence="10" key="1">
    <citation type="submission" date="2020-11" db="EMBL/GenBank/DDBJ databases">
        <authorList>
            <person name="Tran Van P."/>
        </authorList>
    </citation>
    <scope>NUCLEOTIDE SEQUENCE</scope>
</reference>
<feature type="compositionally biased region" description="Low complexity" evidence="8">
    <location>
        <begin position="305"/>
        <end position="315"/>
    </location>
</feature>
<evidence type="ECO:0000256" key="1">
    <source>
        <dbReference type="ARBA" id="ARBA00022723"/>
    </source>
</evidence>
<dbReference type="InterPro" id="IPR013087">
    <property type="entry name" value="Znf_C2H2_type"/>
</dbReference>
<evidence type="ECO:0000256" key="3">
    <source>
        <dbReference type="ARBA" id="ARBA00022771"/>
    </source>
</evidence>
<organism evidence="10">
    <name type="scientific">Notodromas monacha</name>
    <dbReference type="NCBI Taxonomy" id="399045"/>
    <lineage>
        <taxon>Eukaryota</taxon>
        <taxon>Metazoa</taxon>
        <taxon>Ecdysozoa</taxon>
        <taxon>Arthropoda</taxon>
        <taxon>Crustacea</taxon>
        <taxon>Oligostraca</taxon>
        <taxon>Ostracoda</taxon>
        <taxon>Podocopa</taxon>
        <taxon>Podocopida</taxon>
        <taxon>Cypridocopina</taxon>
        <taxon>Cypridoidea</taxon>
        <taxon>Cyprididae</taxon>
        <taxon>Notodromas</taxon>
    </lineage>
</organism>
<dbReference type="SUPFAM" id="SSF57667">
    <property type="entry name" value="beta-beta-alpha zinc fingers"/>
    <property type="match status" value="2"/>
</dbReference>
<dbReference type="GO" id="GO:0000978">
    <property type="term" value="F:RNA polymerase II cis-regulatory region sequence-specific DNA binding"/>
    <property type="evidence" value="ECO:0007669"/>
    <property type="project" value="TreeGrafter"/>
</dbReference>
<evidence type="ECO:0000256" key="4">
    <source>
        <dbReference type="ARBA" id="ARBA00022833"/>
    </source>
</evidence>
<evidence type="ECO:0000259" key="9">
    <source>
        <dbReference type="PROSITE" id="PS50157"/>
    </source>
</evidence>
<dbReference type="EMBL" id="OA882700">
    <property type="protein sequence ID" value="CAD7276610.1"/>
    <property type="molecule type" value="Genomic_DNA"/>
</dbReference>
<feature type="domain" description="C2H2-type" evidence="9">
    <location>
        <begin position="349"/>
        <end position="378"/>
    </location>
</feature>
<name>A0A7R9BMJ8_9CRUS</name>
<dbReference type="Gene3D" id="3.30.160.60">
    <property type="entry name" value="Classic Zinc Finger"/>
    <property type="match status" value="3"/>
</dbReference>
<keyword evidence="2" id="KW-0677">Repeat</keyword>
<dbReference type="GO" id="GO:0000981">
    <property type="term" value="F:DNA-binding transcription factor activity, RNA polymerase II-specific"/>
    <property type="evidence" value="ECO:0007669"/>
    <property type="project" value="TreeGrafter"/>
</dbReference>
<evidence type="ECO:0000256" key="5">
    <source>
        <dbReference type="ARBA" id="ARBA00023015"/>
    </source>
</evidence>
<sequence length="434" mass="47766">MPNECRSMANPEIRPSACDSRTLGSIAHESPHDTIASVSDSPCSPCMPDFADMWHDIMDGTLLDGAAEQPQPCLHPAKGDPQPSMETVLDPLGTSDLNLIEDVQLGCCGEFGDRSDDVVDLDLLVTTAADKLYSDCDPILVPPFQPNQPPQSTFAFTDLLTLKCNNDLDPRQSFVTLTPNDAESGGKKAVYKHGQVSPPSSPENDDRIQKGQTGAGIGAQWQPCWDNVQLPQITSIAIPPIDTNSPRIGHRFKVSPCYGRLQQGCYLMIDFSTPVQKRRLTELKSATRLLTPPASPNAVEESSGDEPSSSSSSSSGHPALLNQLAQSLDFGKAKKPGKKSWNKKRLTAHVCQHPGCQKTYTKSSHLKAHQRTHTGEKPYVCCWKGCGWKFARSDELTRHYRKHTGDRPFRCRLCERAFSRSDHLSLHMKRHVSV</sequence>
<gene>
    <name evidence="10" type="ORF">NMOB1V02_LOCUS4366</name>
</gene>
<feature type="region of interest" description="Disordered" evidence="8">
    <location>
        <begin position="177"/>
        <end position="211"/>
    </location>
</feature>
<accession>A0A7R9BMJ8</accession>